<sequence length="153" mass="17174">MKFDIGNNSIQSEYQVLFNYLQVSNCTNTTINQCIYLSCIQNDPWNYTLPAMQNSLNAIRNQSSTSSRCLLKYTNSNFHAQICSVLIDQYLIFEEALLAAPISSSQTNDCKDFGGQCIPNSLIVSSSMSFTDSDLTCPIGFICWLQGKLFFLN</sequence>
<organism evidence="1 2">
    <name type="scientific">Rotaria magnacalcarata</name>
    <dbReference type="NCBI Taxonomy" id="392030"/>
    <lineage>
        <taxon>Eukaryota</taxon>
        <taxon>Metazoa</taxon>
        <taxon>Spiralia</taxon>
        <taxon>Gnathifera</taxon>
        <taxon>Rotifera</taxon>
        <taxon>Eurotatoria</taxon>
        <taxon>Bdelloidea</taxon>
        <taxon>Philodinida</taxon>
        <taxon>Philodinidae</taxon>
        <taxon>Rotaria</taxon>
    </lineage>
</organism>
<dbReference type="Proteomes" id="UP000676336">
    <property type="component" value="Unassembled WGS sequence"/>
</dbReference>
<dbReference type="EMBL" id="CAJOBI010231903">
    <property type="protein sequence ID" value="CAF5066456.1"/>
    <property type="molecule type" value="Genomic_DNA"/>
</dbReference>
<evidence type="ECO:0000313" key="1">
    <source>
        <dbReference type="EMBL" id="CAF5066456.1"/>
    </source>
</evidence>
<reference evidence="1" key="1">
    <citation type="submission" date="2021-02" db="EMBL/GenBank/DDBJ databases">
        <authorList>
            <person name="Nowell W R."/>
        </authorList>
    </citation>
    <scope>NUCLEOTIDE SEQUENCE</scope>
</reference>
<comment type="caution">
    <text evidence="1">The sequence shown here is derived from an EMBL/GenBank/DDBJ whole genome shotgun (WGS) entry which is preliminary data.</text>
</comment>
<evidence type="ECO:0000313" key="2">
    <source>
        <dbReference type="Proteomes" id="UP000676336"/>
    </source>
</evidence>
<name>A0A8S3EDW3_9BILA</name>
<protein>
    <submittedName>
        <fullName evidence="1">Uncharacterized protein</fullName>
    </submittedName>
</protein>
<dbReference type="AlphaFoldDB" id="A0A8S3EDW3"/>
<gene>
    <name evidence="1" type="ORF">SMN809_LOCUS60049</name>
</gene>
<proteinExistence type="predicted"/>
<accession>A0A8S3EDW3</accession>